<dbReference type="InterPro" id="IPR006311">
    <property type="entry name" value="TAT_signal"/>
</dbReference>
<dbReference type="Proteomes" id="UP000655523">
    <property type="component" value="Unassembled WGS sequence"/>
</dbReference>
<dbReference type="Pfam" id="PF02738">
    <property type="entry name" value="MoCoBD_1"/>
    <property type="match status" value="1"/>
</dbReference>
<dbReference type="InterPro" id="IPR008274">
    <property type="entry name" value="AldOxase/xan_DH_MoCoBD1"/>
</dbReference>
<evidence type="ECO:0000313" key="2">
    <source>
        <dbReference type="EMBL" id="NPT59759.1"/>
    </source>
</evidence>
<dbReference type="Pfam" id="PF20256">
    <property type="entry name" value="MoCoBD_2"/>
    <property type="match status" value="2"/>
</dbReference>
<dbReference type="PANTHER" id="PTHR47495">
    <property type="entry name" value="ALDEHYDE DEHYDROGENASE"/>
    <property type="match status" value="1"/>
</dbReference>
<dbReference type="InterPro" id="IPR052516">
    <property type="entry name" value="N-heterocyclic_Hydroxylase"/>
</dbReference>
<dbReference type="PIRSF" id="PIRSF036389">
    <property type="entry name" value="IOR_B"/>
    <property type="match status" value="1"/>
</dbReference>
<dbReference type="GO" id="GO:0016491">
    <property type="term" value="F:oxidoreductase activity"/>
    <property type="evidence" value="ECO:0007669"/>
    <property type="project" value="InterPro"/>
</dbReference>
<name>A0A972SM03_9BURK</name>
<dbReference type="PANTHER" id="PTHR47495:SF1">
    <property type="entry name" value="BLL3820 PROTEIN"/>
    <property type="match status" value="1"/>
</dbReference>
<dbReference type="InterPro" id="IPR012368">
    <property type="entry name" value="OxRdtase_Mopterin-bd_su_IorB"/>
</dbReference>
<evidence type="ECO:0000313" key="3">
    <source>
        <dbReference type="Proteomes" id="UP000655523"/>
    </source>
</evidence>
<protein>
    <submittedName>
        <fullName evidence="2">Molybdopterin-dependent oxidoreductase</fullName>
    </submittedName>
</protein>
<dbReference type="InterPro" id="IPR046867">
    <property type="entry name" value="AldOxase/xan_DH_MoCoBD2"/>
</dbReference>
<proteinExistence type="predicted"/>
<feature type="domain" description="Aldehyde oxidase/xanthine dehydrogenase a/b hammerhead" evidence="1">
    <location>
        <begin position="216"/>
        <end position="294"/>
    </location>
</feature>
<dbReference type="Gene3D" id="3.30.365.10">
    <property type="entry name" value="Aldehyde oxidase/xanthine dehydrogenase, molybdopterin binding domain"/>
    <property type="match status" value="4"/>
</dbReference>
<dbReference type="EMBL" id="WOEZ01000199">
    <property type="protein sequence ID" value="NPT59759.1"/>
    <property type="molecule type" value="Genomic_DNA"/>
</dbReference>
<dbReference type="RefSeq" id="WP_172173443.1">
    <property type="nucleotide sequence ID" value="NZ_WOEZ01000199.1"/>
</dbReference>
<keyword evidence="3" id="KW-1185">Reference proteome</keyword>
<dbReference type="InterPro" id="IPR037165">
    <property type="entry name" value="AldOxase/xan_DH_Mopterin-bd_sf"/>
</dbReference>
<evidence type="ECO:0000259" key="1">
    <source>
        <dbReference type="SMART" id="SM01008"/>
    </source>
</evidence>
<dbReference type="SUPFAM" id="SSF56003">
    <property type="entry name" value="Molybdenum cofactor-binding domain"/>
    <property type="match status" value="2"/>
</dbReference>
<accession>A0A972SM03</accession>
<organism evidence="2 3">
    <name type="scientific">Paraburkholderia elongata</name>
    <dbReference type="NCBI Taxonomy" id="2675747"/>
    <lineage>
        <taxon>Bacteria</taxon>
        <taxon>Pseudomonadati</taxon>
        <taxon>Pseudomonadota</taxon>
        <taxon>Betaproteobacteria</taxon>
        <taxon>Burkholderiales</taxon>
        <taxon>Burkholderiaceae</taxon>
        <taxon>Paraburkholderia</taxon>
    </lineage>
</organism>
<dbReference type="AlphaFoldDB" id="A0A972SM03"/>
<dbReference type="PROSITE" id="PS51318">
    <property type="entry name" value="TAT"/>
    <property type="match status" value="1"/>
</dbReference>
<dbReference type="Gene3D" id="3.90.1170.50">
    <property type="entry name" value="Aldehyde oxidase/xanthine dehydrogenase, a/b hammerhead"/>
    <property type="match status" value="1"/>
</dbReference>
<dbReference type="InterPro" id="IPR000674">
    <property type="entry name" value="Ald_Oxase/Xan_DH_a/b"/>
</dbReference>
<gene>
    <name evidence="2" type="ORF">GNZ13_35705</name>
</gene>
<comment type="caution">
    <text evidence="2">The sequence shown here is derived from an EMBL/GenBank/DDBJ whole genome shotgun (WGS) entry which is preliminary data.</text>
</comment>
<dbReference type="SMART" id="SM01008">
    <property type="entry name" value="Ald_Xan_dh_C"/>
    <property type="match status" value="1"/>
</dbReference>
<reference evidence="2 3" key="1">
    <citation type="submission" date="2019-11" db="EMBL/GenBank/DDBJ databases">
        <title>Metabolism of dissolved organic matter in forest soils.</title>
        <authorList>
            <person name="Cyle K.T."/>
            <person name="Wilhelm R.C."/>
            <person name="Martinez C.E."/>
        </authorList>
    </citation>
    <scope>NUCLEOTIDE SEQUENCE [LARGE SCALE GENOMIC DNA]</scope>
    <source>
        <strain evidence="2 3">5N</strain>
    </source>
</reference>
<sequence length="747" mass="80240">MTNRRQFLRLGGGLAISFALPVVLLERSALVQGAEVGGRGITDAIAAGKTQDPTHVAAWLAIGNNGNVTLHAGKVELGTGMQTALAQLVAEELDVSIDNIVVTMGDTSLAVDQGPTVGSQTMKSSTLPVRKAAATARALLIARASNVFGIPADQLSTRAGRVYVTTDPNRSAAYRDLVPAEWATLTVDEAVPLKRVREFSVIGKPVPRVDLPGKVKGSHPYLQNLRLPGMVHARVIHPPITGSTLVKVDRKSVAELPGFIDIVVKRDFVAVVCQQEFQAVAASRALTIEWKTPANGIDSSAVYDAMRAANGHVDELRKIGDADTAFSQSRMRLSATYRTPYQTHGSIGPSCGVADVKHDSTVVWSATQGSFPLRDAIAALIGLPKDKVRVIWTEGAGCYGQNGADDASAEAAVVSQALGRPVRVQWMRNDEHGWDPKCPATESKVEGSVGPDGKIRSWSYMVSTPTHISRPMGSAGNLLPGRMMGLPPKPVRIGGDHCARTLYTFPNERVVVRWLPDGALRPSAMRGLGAVPNTFANESFLDELANLANRDPIDFRIAHLRDERAIAVLEEVRRLSNWISRRKQANRTGAPSREGIGVSVAQLEPGGAYVATVCSVTLDMKSGETRVTRVFVAHDCGLIVNPDGLRNQIQGCVVQTLSRTLKEEVRFSSKEMLTLDWASYPILRFSECPSEVTISLIDRPDKAPVGAGEPTALTIAPAVGNAIFHATGVRIRKTPFTAEQFKASRNV</sequence>